<feature type="compositionally biased region" description="Basic and acidic residues" evidence="1">
    <location>
        <begin position="648"/>
        <end position="658"/>
    </location>
</feature>
<proteinExistence type="predicted"/>
<evidence type="ECO:0000256" key="1">
    <source>
        <dbReference type="SAM" id="MobiDB-lite"/>
    </source>
</evidence>
<keyword evidence="4" id="KW-0808">Transferase</keyword>
<feature type="compositionally biased region" description="Polar residues" evidence="1">
    <location>
        <begin position="614"/>
        <end position="631"/>
    </location>
</feature>
<dbReference type="RefSeq" id="WP_283927067.1">
    <property type="nucleotide sequence ID" value="NZ_CP126084.1"/>
</dbReference>
<keyword evidence="3" id="KW-0732">Signal</keyword>
<feature type="region of interest" description="Disordered" evidence="1">
    <location>
        <begin position="556"/>
        <end position="687"/>
    </location>
</feature>
<dbReference type="AlphaFoldDB" id="A0AA95KWP7"/>
<dbReference type="PROSITE" id="PS51257">
    <property type="entry name" value="PROKAR_LIPOPROTEIN"/>
    <property type="match status" value="1"/>
</dbReference>
<keyword evidence="2" id="KW-0472">Membrane</keyword>
<dbReference type="EMBL" id="CP126084">
    <property type="protein sequence ID" value="WHX49900.1"/>
    <property type="molecule type" value="Genomic_DNA"/>
</dbReference>
<accession>A0AA95KWP7</accession>
<dbReference type="PANTHER" id="PTHR40050:SF1">
    <property type="entry name" value="INNER SPORE COAT PROTEIN H"/>
    <property type="match status" value="1"/>
</dbReference>
<reference evidence="4" key="1">
    <citation type="submission" date="2023-05" db="EMBL/GenBank/DDBJ databases">
        <title>Comparative genomics of Bacillaceae isolates and their secondary metabolite potential.</title>
        <authorList>
            <person name="Song L."/>
            <person name="Nielsen L.J."/>
            <person name="Mohite O."/>
            <person name="Xu X."/>
            <person name="Weber T."/>
            <person name="Kovacs A.T."/>
        </authorList>
    </citation>
    <scope>NUCLEOTIDE SEQUENCE</scope>
    <source>
        <strain evidence="4">B2_4</strain>
    </source>
</reference>
<feature type="transmembrane region" description="Helical" evidence="2">
    <location>
        <begin position="692"/>
        <end position="712"/>
    </location>
</feature>
<evidence type="ECO:0000256" key="3">
    <source>
        <dbReference type="SAM" id="SignalP"/>
    </source>
</evidence>
<evidence type="ECO:0000313" key="5">
    <source>
        <dbReference type="Proteomes" id="UP001177943"/>
    </source>
</evidence>
<feature type="chain" id="PRO_5041643909" evidence="3">
    <location>
        <begin position="30"/>
        <end position="717"/>
    </location>
</feature>
<dbReference type="KEGG" id="pwn:QNH46_04285"/>
<keyword evidence="4" id="KW-0418">Kinase</keyword>
<evidence type="ECO:0000313" key="4">
    <source>
        <dbReference type="EMBL" id="WHX49900.1"/>
    </source>
</evidence>
<dbReference type="InterPro" id="IPR014867">
    <property type="entry name" value="Spore_coat_CotH_CotH2/3/7"/>
</dbReference>
<keyword evidence="2" id="KW-1133">Transmembrane helix</keyword>
<dbReference type="PANTHER" id="PTHR40050">
    <property type="entry name" value="INNER SPORE COAT PROTEIN H"/>
    <property type="match status" value="1"/>
</dbReference>
<keyword evidence="2" id="KW-0812">Transmembrane</keyword>
<feature type="compositionally biased region" description="Polar residues" evidence="1">
    <location>
        <begin position="372"/>
        <end position="381"/>
    </location>
</feature>
<dbReference type="Pfam" id="PF08757">
    <property type="entry name" value="CotH"/>
    <property type="match status" value="2"/>
</dbReference>
<feature type="region of interest" description="Disordered" evidence="1">
    <location>
        <begin position="333"/>
        <end position="449"/>
    </location>
</feature>
<sequence length="717" mass="75987">MTFRLKSALKGLPLGLMCLGLAACSAAHAPASLSSSNHGTAAASAYNPASGSAASQFLDEIVFPKDKVVDVKITIDPDDFQDMLDNASAEEYKPASVNYNGQQIDNIGIRTKGNLTLRSVVQMSDSDRYSFKLSFNEYVNQTLGGLEKINLNNNYSDASYMREYLAYELAETMGLPTPKYSFVNIYINGELWGFYLAVEQIGTAYLERHFDHAYGALYKGVMTGSGSDLMWLGDDPDLYTGLELKSKSHNGNVLTDMLDELNHGTDYESVIFVEEALKYIALNVVTNNTDSYIGGNKQNYYLYEEDGVFSILPWDYNMAFGGMGGGMGMGRGGMAGGRGDTDDGREGLAGGGGDTGEDRGGTAGAFAGGIEQGSQWRNPSAENAAADASTDVSDRTDGITGNDVNNKTGNSTDNNQDKNTGENPAAPLRLPTGEAGEPSAINGNPAANALPGQSGTALLIDEPTQGALAERPLVAKLLAVDAYKEMYHNIIKEAIEGYLSEDSFSARVEQLKQMISEYVERDPTAFYTYEEYEQGVTELLATNAKQVDSIAQQLAGTIPSSGDGSGNGGMGGGMGGRFGAGAVPGIRNHVDAPASAGEQGANPVQSEQGAAAQQDVSPTQSEQEAPAQQGSDPPFGNPGAAPDGQAPLERDQGGRRAQDGMGLTPPEGFGNRGEFWGADQQGRQQQDNTTEAITAGISLTVLLAACAFVLYFRRKRL</sequence>
<gene>
    <name evidence="4" type="ORF">QNH46_04285</name>
</gene>
<feature type="signal peptide" evidence="3">
    <location>
        <begin position="1"/>
        <end position="29"/>
    </location>
</feature>
<dbReference type="Proteomes" id="UP001177943">
    <property type="component" value="Chromosome"/>
</dbReference>
<organism evidence="4 5">
    <name type="scientific">Paenibacillus woosongensis</name>
    <dbReference type="NCBI Taxonomy" id="307580"/>
    <lineage>
        <taxon>Bacteria</taxon>
        <taxon>Bacillati</taxon>
        <taxon>Bacillota</taxon>
        <taxon>Bacilli</taxon>
        <taxon>Bacillales</taxon>
        <taxon>Paenibacillaceae</taxon>
        <taxon>Paenibacillus</taxon>
    </lineage>
</organism>
<protein>
    <submittedName>
        <fullName evidence="4">CotH kinase family protein</fullName>
    </submittedName>
</protein>
<evidence type="ECO:0000256" key="2">
    <source>
        <dbReference type="SAM" id="Phobius"/>
    </source>
</evidence>
<feature type="compositionally biased region" description="Polar residues" evidence="1">
    <location>
        <begin position="402"/>
        <end position="414"/>
    </location>
</feature>
<feature type="compositionally biased region" description="Gly residues" evidence="1">
    <location>
        <begin position="361"/>
        <end position="371"/>
    </location>
</feature>
<dbReference type="GO" id="GO:0016301">
    <property type="term" value="F:kinase activity"/>
    <property type="evidence" value="ECO:0007669"/>
    <property type="project" value="UniProtKB-KW"/>
</dbReference>
<feature type="compositionally biased region" description="Gly residues" evidence="1">
    <location>
        <begin position="563"/>
        <end position="579"/>
    </location>
</feature>
<name>A0AA95KWP7_9BACL</name>